<dbReference type="OrthoDB" id="6021021at2759"/>
<dbReference type="AlphaFoldDB" id="A0A4Y2FIG4"/>
<sequence>MPCQGKKLDLYLRKRAMKKRLGTASYFCIRRGDDKWKGLAFPSKIFIRREWQHLKEEKRSFDISSEIFSHVGGLLGCWLGISVFTFTDIMEKGFRKVVRLKKIFKERKEKRAPNSEIHQD</sequence>
<organism evidence="1 2">
    <name type="scientific">Araneus ventricosus</name>
    <name type="common">Orbweaver spider</name>
    <name type="synonym">Epeira ventricosa</name>
    <dbReference type="NCBI Taxonomy" id="182803"/>
    <lineage>
        <taxon>Eukaryota</taxon>
        <taxon>Metazoa</taxon>
        <taxon>Ecdysozoa</taxon>
        <taxon>Arthropoda</taxon>
        <taxon>Chelicerata</taxon>
        <taxon>Arachnida</taxon>
        <taxon>Araneae</taxon>
        <taxon>Araneomorphae</taxon>
        <taxon>Entelegynae</taxon>
        <taxon>Araneoidea</taxon>
        <taxon>Araneidae</taxon>
        <taxon>Araneus</taxon>
    </lineage>
</organism>
<accession>A0A4Y2FIG4</accession>
<name>A0A4Y2FIG4_ARAVE</name>
<dbReference type="Gene3D" id="1.10.287.770">
    <property type="entry name" value="YojJ-like"/>
    <property type="match status" value="1"/>
</dbReference>
<proteinExistence type="predicted"/>
<gene>
    <name evidence="1" type="ORF">AVEN_202877_1</name>
</gene>
<reference evidence="1 2" key="1">
    <citation type="journal article" date="2019" name="Sci. Rep.">
        <title>Orb-weaving spider Araneus ventricosus genome elucidates the spidroin gene catalogue.</title>
        <authorList>
            <person name="Kono N."/>
            <person name="Nakamura H."/>
            <person name="Ohtoshi R."/>
            <person name="Moran D.A.P."/>
            <person name="Shinohara A."/>
            <person name="Yoshida Y."/>
            <person name="Fujiwara M."/>
            <person name="Mori M."/>
            <person name="Tomita M."/>
            <person name="Arakawa K."/>
        </authorList>
    </citation>
    <scope>NUCLEOTIDE SEQUENCE [LARGE SCALE GENOMIC DNA]</scope>
</reference>
<keyword evidence="2" id="KW-1185">Reference proteome</keyword>
<comment type="caution">
    <text evidence="1">The sequence shown here is derived from an EMBL/GenBank/DDBJ whole genome shotgun (WGS) entry which is preliminary data.</text>
</comment>
<dbReference type="EMBL" id="BGPR01000958">
    <property type="protein sequence ID" value="GBM41282.1"/>
    <property type="molecule type" value="Genomic_DNA"/>
</dbReference>
<protein>
    <submittedName>
        <fullName evidence="1">Uncharacterized protein</fullName>
    </submittedName>
</protein>
<evidence type="ECO:0000313" key="2">
    <source>
        <dbReference type="Proteomes" id="UP000499080"/>
    </source>
</evidence>
<evidence type="ECO:0000313" key="1">
    <source>
        <dbReference type="EMBL" id="GBM41282.1"/>
    </source>
</evidence>
<dbReference type="Proteomes" id="UP000499080">
    <property type="component" value="Unassembled WGS sequence"/>
</dbReference>